<evidence type="ECO:0000256" key="2">
    <source>
        <dbReference type="ARBA" id="ARBA00023002"/>
    </source>
</evidence>
<protein>
    <recommendedName>
        <fullName evidence="4">TauD/TfdA-like domain-containing protein</fullName>
    </recommendedName>
</protein>
<keyword evidence="3" id="KW-0408">Iron</keyword>
<reference evidence="5" key="1">
    <citation type="journal article" date="2014" name="Int. J. Syst. Evol. Microbiol.">
        <title>Complete genome sequence of Corynebacterium casei LMG S-19264T (=DSM 44701T), isolated from a smear-ripened cheese.</title>
        <authorList>
            <consortium name="US DOE Joint Genome Institute (JGI-PGF)"/>
            <person name="Walter F."/>
            <person name="Albersmeier A."/>
            <person name="Kalinowski J."/>
            <person name="Ruckert C."/>
        </authorList>
    </citation>
    <scope>NUCLEOTIDE SEQUENCE</scope>
    <source>
        <strain evidence="5">JCM 3086</strain>
    </source>
</reference>
<dbReference type="Pfam" id="PF02668">
    <property type="entry name" value="TauD"/>
    <property type="match status" value="1"/>
</dbReference>
<reference evidence="5" key="2">
    <citation type="submission" date="2020-09" db="EMBL/GenBank/DDBJ databases">
        <authorList>
            <person name="Sun Q."/>
            <person name="Ohkuma M."/>
        </authorList>
    </citation>
    <scope>NUCLEOTIDE SEQUENCE</scope>
    <source>
        <strain evidence="5">JCM 3086</strain>
    </source>
</reference>
<dbReference type="PANTHER" id="PTHR10696:SF21">
    <property type="entry name" value="TAUD_TFDA-LIKE DOMAIN-CONTAINING PROTEIN"/>
    <property type="match status" value="1"/>
</dbReference>
<dbReference type="AlphaFoldDB" id="A0A917PB98"/>
<evidence type="ECO:0000259" key="4">
    <source>
        <dbReference type="Pfam" id="PF02668"/>
    </source>
</evidence>
<keyword evidence="6" id="KW-1185">Reference proteome</keyword>
<feature type="domain" description="TauD/TfdA-like" evidence="4">
    <location>
        <begin position="40"/>
        <end position="326"/>
    </location>
</feature>
<dbReference type="GO" id="GO:0016491">
    <property type="term" value="F:oxidoreductase activity"/>
    <property type="evidence" value="ECO:0007669"/>
    <property type="project" value="UniProtKB-KW"/>
</dbReference>
<evidence type="ECO:0000256" key="1">
    <source>
        <dbReference type="ARBA" id="ARBA00001954"/>
    </source>
</evidence>
<dbReference type="InterPro" id="IPR003819">
    <property type="entry name" value="TauD/TfdA-like"/>
</dbReference>
<proteinExistence type="predicted"/>
<gene>
    <name evidence="5" type="ORF">GCM10010121_095130</name>
</gene>
<dbReference type="EMBL" id="BMQA01000112">
    <property type="protein sequence ID" value="GGJ69381.1"/>
    <property type="molecule type" value="Genomic_DNA"/>
</dbReference>
<dbReference type="InterPro" id="IPR050411">
    <property type="entry name" value="AlphaKG_dependent_hydroxylases"/>
</dbReference>
<comment type="cofactor">
    <cofactor evidence="1">
        <name>Fe(2+)</name>
        <dbReference type="ChEBI" id="CHEBI:29033"/>
    </cofactor>
</comment>
<evidence type="ECO:0000313" key="5">
    <source>
        <dbReference type="EMBL" id="GGJ69381.1"/>
    </source>
</evidence>
<dbReference type="InterPro" id="IPR042098">
    <property type="entry name" value="TauD-like_sf"/>
</dbReference>
<evidence type="ECO:0000313" key="6">
    <source>
        <dbReference type="Proteomes" id="UP000657574"/>
    </source>
</evidence>
<sequence length="331" mass="36926">MTAVTPERHHARLEDVLDTVESGSGAWRPYEIGADKTGASALVDWLDELGADVLADLLTERKALIFRGFGVSPEAIEPVLSRLVPDRLPYVHGNSPRTKVGGNLYTSTEYPQKYTISMHNELSYAHRWPTRLTFYCEKSAETGGATPVLDGQLWLDSLDAEVREAFAGGIRYVQNLHDGFGFGKSWQDTFETDDRAAVEEFLRQSRAEWEWGPDGLRVTQLRPSTTKHPVTGAEVWFNQADQWHPAGLGDDASAELYDILTPDEFPQYVTFSDGTAIPDAYIEQIIDRGLESAVDVDWRSGDVLLIDNVLLAHGRRPFEGTRRVLVAMSDT</sequence>
<dbReference type="PANTHER" id="PTHR10696">
    <property type="entry name" value="GAMMA-BUTYROBETAINE HYDROXYLASE-RELATED"/>
    <property type="match status" value="1"/>
</dbReference>
<keyword evidence="2" id="KW-0560">Oxidoreductase</keyword>
<dbReference type="Proteomes" id="UP000657574">
    <property type="component" value="Unassembled WGS sequence"/>
</dbReference>
<dbReference type="Gene3D" id="3.60.130.10">
    <property type="entry name" value="Clavaminate synthase-like"/>
    <property type="match status" value="1"/>
</dbReference>
<dbReference type="SUPFAM" id="SSF51197">
    <property type="entry name" value="Clavaminate synthase-like"/>
    <property type="match status" value="1"/>
</dbReference>
<organism evidence="5 6">
    <name type="scientific">Streptomyces brasiliensis</name>
    <dbReference type="NCBI Taxonomy" id="1954"/>
    <lineage>
        <taxon>Bacteria</taxon>
        <taxon>Bacillati</taxon>
        <taxon>Actinomycetota</taxon>
        <taxon>Actinomycetes</taxon>
        <taxon>Kitasatosporales</taxon>
        <taxon>Streptomycetaceae</taxon>
        <taxon>Streptomyces</taxon>
    </lineage>
</organism>
<comment type="caution">
    <text evidence="5">The sequence shown here is derived from an EMBL/GenBank/DDBJ whole genome shotgun (WGS) entry which is preliminary data.</text>
</comment>
<accession>A0A917PB98</accession>
<name>A0A917PB98_9ACTN</name>
<evidence type="ECO:0000256" key="3">
    <source>
        <dbReference type="ARBA" id="ARBA00023004"/>
    </source>
</evidence>